<dbReference type="PANTHER" id="PTHR33303:SF2">
    <property type="entry name" value="COA-BINDING DOMAIN-CONTAINING PROTEIN"/>
    <property type="match status" value="1"/>
</dbReference>
<name>A0ABX6T2P1_9SPHN</name>
<dbReference type="SMART" id="SM00881">
    <property type="entry name" value="CoA_binding"/>
    <property type="match status" value="1"/>
</dbReference>
<dbReference type="PANTHER" id="PTHR33303">
    <property type="entry name" value="CYTOPLASMIC PROTEIN-RELATED"/>
    <property type="match status" value="1"/>
</dbReference>
<sequence>MPLTTDEDIRQLLTEARTIAVFGCSDRPDRPSYGVSAFLQRHGYRMLPVNPQITGERVHNEFVWRDLGQIGVPIDIVDIFRRPIAAGEAVDQAIAAGAKAVWMQLGIVNEDAAARAEAAGLKVVMDRCTKIEIMRLGVPAIEAAD</sequence>
<reference evidence="2 3" key="1">
    <citation type="submission" date="2020-08" db="EMBL/GenBank/DDBJ databases">
        <title>Genome sequence of Sphingomonas daechungensis KACC 18115T.</title>
        <authorList>
            <person name="Hyun D.-W."/>
            <person name="Bae J.-W."/>
        </authorList>
    </citation>
    <scope>NUCLEOTIDE SEQUENCE [LARGE SCALE GENOMIC DNA]</scope>
    <source>
        <strain evidence="2 3">KACC 18115</strain>
    </source>
</reference>
<evidence type="ECO:0000313" key="3">
    <source>
        <dbReference type="Proteomes" id="UP000516134"/>
    </source>
</evidence>
<protein>
    <submittedName>
        <fullName evidence="2">CoA-binding protein</fullName>
    </submittedName>
</protein>
<accession>A0ABX6T2P1</accession>
<feature type="domain" description="CoA-binding" evidence="1">
    <location>
        <begin position="12"/>
        <end position="107"/>
    </location>
</feature>
<proteinExistence type="predicted"/>
<organism evidence="2 3">
    <name type="scientific">Sphingomonas daechungensis</name>
    <dbReference type="NCBI Taxonomy" id="1176646"/>
    <lineage>
        <taxon>Bacteria</taxon>
        <taxon>Pseudomonadati</taxon>
        <taxon>Pseudomonadota</taxon>
        <taxon>Alphaproteobacteria</taxon>
        <taxon>Sphingomonadales</taxon>
        <taxon>Sphingomonadaceae</taxon>
        <taxon>Sphingomonas</taxon>
    </lineage>
</organism>
<dbReference type="EMBL" id="CP060780">
    <property type="protein sequence ID" value="QNP43694.1"/>
    <property type="molecule type" value="Genomic_DNA"/>
</dbReference>
<dbReference type="InterPro" id="IPR036291">
    <property type="entry name" value="NAD(P)-bd_dom_sf"/>
</dbReference>
<dbReference type="Gene3D" id="3.40.50.720">
    <property type="entry name" value="NAD(P)-binding Rossmann-like Domain"/>
    <property type="match status" value="1"/>
</dbReference>
<gene>
    <name evidence="2" type="ORF">H9L15_03135</name>
</gene>
<dbReference type="Proteomes" id="UP000516134">
    <property type="component" value="Chromosome"/>
</dbReference>
<dbReference type="RefSeq" id="WP_187715119.1">
    <property type="nucleotide sequence ID" value="NZ_BAABJC010000001.1"/>
</dbReference>
<dbReference type="InterPro" id="IPR003781">
    <property type="entry name" value="CoA-bd"/>
</dbReference>
<evidence type="ECO:0000313" key="2">
    <source>
        <dbReference type="EMBL" id="QNP43694.1"/>
    </source>
</evidence>
<evidence type="ECO:0000259" key="1">
    <source>
        <dbReference type="SMART" id="SM00881"/>
    </source>
</evidence>
<dbReference type="Pfam" id="PF13380">
    <property type="entry name" value="CoA_binding_2"/>
    <property type="match status" value="1"/>
</dbReference>
<dbReference type="SUPFAM" id="SSF51735">
    <property type="entry name" value="NAD(P)-binding Rossmann-fold domains"/>
    <property type="match status" value="1"/>
</dbReference>
<keyword evidence="3" id="KW-1185">Reference proteome</keyword>